<keyword evidence="2" id="KW-1185">Reference proteome</keyword>
<dbReference type="EMBL" id="KK107429">
    <property type="protein sequence ID" value="EZA50969.1"/>
    <property type="molecule type" value="Genomic_DNA"/>
</dbReference>
<evidence type="ECO:0000313" key="1">
    <source>
        <dbReference type="EMBL" id="EZA50969.1"/>
    </source>
</evidence>
<name>A0A026W7G1_OOCBI</name>
<accession>A0A026W7G1</accession>
<proteinExistence type="predicted"/>
<protein>
    <submittedName>
        <fullName evidence="1">Uncharacterized protein</fullName>
    </submittedName>
</protein>
<dbReference type="AlphaFoldDB" id="A0A026W7G1"/>
<gene>
    <name evidence="1" type="ORF">X777_10597</name>
</gene>
<reference evidence="1 2" key="1">
    <citation type="journal article" date="2014" name="Curr. Biol.">
        <title>The genome of the clonal raider ant Cerapachys biroi.</title>
        <authorList>
            <person name="Oxley P.R."/>
            <person name="Ji L."/>
            <person name="Fetter-Pruneda I."/>
            <person name="McKenzie S.K."/>
            <person name="Li C."/>
            <person name="Hu H."/>
            <person name="Zhang G."/>
            <person name="Kronauer D.J."/>
        </authorList>
    </citation>
    <scope>NUCLEOTIDE SEQUENCE [LARGE SCALE GENOMIC DNA]</scope>
</reference>
<dbReference type="Proteomes" id="UP000053097">
    <property type="component" value="Unassembled WGS sequence"/>
</dbReference>
<organism evidence="1 2">
    <name type="scientific">Ooceraea biroi</name>
    <name type="common">Clonal raider ant</name>
    <name type="synonym">Cerapachys biroi</name>
    <dbReference type="NCBI Taxonomy" id="2015173"/>
    <lineage>
        <taxon>Eukaryota</taxon>
        <taxon>Metazoa</taxon>
        <taxon>Ecdysozoa</taxon>
        <taxon>Arthropoda</taxon>
        <taxon>Hexapoda</taxon>
        <taxon>Insecta</taxon>
        <taxon>Pterygota</taxon>
        <taxon>Neoptera</taxon>
        <taxon>Endopterygota</taxon>
        <taxon>Hymenoptera</taxon>
        <taxon>Apocrita</taxon>
        <taxon>Aculeata</taxon>
        <taxon>Formicoidea</taxon>
        <taxon>Formicidae</taxon>
        <taxon>Dorylinae</taxon>
        <taxon>Ooceraea</taxon>
    </lineage>
</organism>
<evidence type="ECO:0000313" key="2">
    <source>
        <dbReference type="Proteomes" id="UP000053097"/>
    </source>
</evidence>
<sequence length="128" mass="14167">MDSSVGDSISKYPSTFSGVVSRGNCEKVALMTTDPPVSVVPWRLRRRNDGGCRKIAIISDNVQAVASRSWEHAVLALIACRKRDDTHGKDAKGFARHDSLHYYSRHARSRLSVTMSLVPAQSTLHNFV</sequence>